<dbReference type="InterPro" id="IPR009003">
    <property type="entry name" value="Peptidase_S1_PA"/>
</dbReference>
<feature type="chain" id="PRO_5006058710" description="Serine protease" evidence="2">
    <location>
        <begin position="27"/>
        <end position="487"/>
    </location>
</feature>
<dbReference type="PANTHER" id="PTHR36234">
    <property type="entry name" value="LYSYL ENDOPEPTIDASE"/>
    <property type="match status" value="1"/>
</dbReference>
<sequence length="487" mass="53359">MCSHVMALIWPILLFSLLSLPVRVYVNVSLSSQDAGYHHSSQAADATVILHPLNEKEWRLYPKRDTNLSILTIVQPGAHFIAVNFKRLDLLPGDKLIVRDPDGLASVSITANTSTKVDLTNTSPSSVLLRTHPFLIKGDQVVVEYFPSVSTLVLPLSLQPSVVLASYIYVLYNSSVADVDTESTVGVKDEAKEAICYQKTEPKMYAKARAVARLMICNDQRGFLKDNSEQVTSWAFCTGWILGQGNYLITNHHCMKDAVVATEVDDNPLKLLSKALNRLWPHTRSPANKTGRIVEAVVSFMAETKSCQETGYIGENVGVVEATKVSVLAENPVLDYALLRVLTNESTTDLAKRYGSLRLRVTGPVDGEAIYIPQHPRGEPKEIAATKDGKPAVIEVLAASNDSSDFLRHEASVIQPIVEYNADTEPGSSGSPVLSQKDNTVVALHRAGSFETLSSTSSELYNIGVRADFIARDLKRRKVLPKNSLVC</sequence>
<keyword evidence="1" id="KW-0843">Virulence</keyword>
<keyword evidence="4" id="KW-1185">Reference proteome</keyword>
<protein>
    <recommendedName>
        <fullName evidence="5">Serine protease</fullName>
    </recommendedName>
</protein>
<reference evidence="4" key="1">
    <citation type="submission" date="2014-09" db="EMBL/GenBank/DDBJ databases">
        <authorList>
            <person name="Sharma Rahul"/>
            <person name="Thines Marco"/>
        </authorList>
    </citation>
    <scope>NUCLEOTIDE SEQUENCE [LARGE SCALE GENOMIC DNA]</scope>
</reference>
<dbReference type="STRING" id="4781.A0A0P1AJA8"/>
<dbReference type="PANTHER" id="PTHR36234:SF5">
    <property type="entry name" value="LYSYL ENDOPEPTIDASE"/>
    <property type="match status" value="1"/>
</dbReference>
<dbReference type="OMA" id="MAETKSC"/>
<name>A0A0P1AJA8_PLAHL</name>
<organism evidence="3 4">
    <name type="scientific">Plasmopara halstedii</name>
    <name type="common">Downy mildew of sunflower</name>
    <dbReference type="NCBI Taxonomy" id="4781"/>
    <lineage>
        <taxon>Eukaryota</taxon>
        <taxon>Sar</taxon>
        <taxon>Stramenopiles</taxon>
        <taxon>Oomycota</taxon>
        <taxon>Peronosporomycetes</taxon>
        <taxon>Peronosporales</taxon>
        <taxon>Peronosporaceae</taxon>
        <taxon>Plasmopara</taxon>
    </lineage>
</organism>
<dbReference type="EMBL" id="CCYD01000524">
    <property type="protein sequence ID" value="CEG41129.1"/>
    <property type="molecule type" value="Genomic_DNA"/>
</dbReference>
<dbReference type="RefSeq" id="XP_024577498.1">
    <property type="nucleotide sequence ID" value="XM_024726864.1"/>
</dbReference>
<dbReference type="Proteomes" id="UP000054928">
    <property type="component" value="Unassembled WGS sequence"/>
</dbReference>
<evidence type="ECO:0000256" key="2">
    <source>
        <dbReference type="SAM" id="SignalP"/>
    </source>
</evidence>
<feature type="signal peptide" evidence="2">
    <location>
        <begin position="1"/>
        <end position="26"/>
    </location>
</feature>
<dbReference type="Gene3D" id="2.40.10.10">
    <property type="entry name" value="Trypsin-like serine proteases"/>
    <property type="match status" value="1"/>
</dbReference>
<dbReference type="Pfam" id="PF13365">
    <property type="entry name" value="Trypsin_2"/>
    <property type="match status" value="1"/>
</dbReference>
<evidence type="ECO:0000313" key="3">
    <source>
        <dbReference type="EMBL" id="CEG41129.1"/>
    </source>
</evidence>
<evidence type="ECO:0000256" key="1">
    <source>
        <dbReference type="ARBA" id="ARBA00023026"/>
    </source>
</evidence>
<dbReference type="OrthoDB" id="100767at2759"/>
<accession>A0A0P1AJA8</accession>
<dbReference type="SUPFAM" id="SSF50494">
    <property type="entry name" value="Trypsin-like serine proteases"/>
    <property type="match status" value="1"/>
</dbReference>
<evidence type="ECO:0008006" key="5">
    <source>
        <dbReference type="Google" id="ProtNLM"/>
    </source>
</evidence>
<keyword evidence="2" id="KW-0732">Signal</keyword>
<evidence type="ECO:0000313" key="4">
    <source>
        <dbReference type="Proteomes" id="UP000054928"/>
    </source>
</evidence>
<proteinExistence type="predicted"/>
<dbReference type="InterPro" id="IPR043504">
    <property type="entry name" value="Peptidase_S1_PA_chymotrypsin"/>
</dbReference>
<dbReference type="AlphaFoldDB" id="A0A0P1AJA8"/>
<dbReference type="GeneID" id="36406349"/>